<keyword evidence="4" id="KW-1133">Transmembrane helix</keyword>
<dbReference type="SUPFAM" id="SSF51445">
    <property type="entry name" value="(Trans)glycosidases"/>
    <property type="match status" value="1"/>
</dbReference>
<dbReference type="OrthoDB" id="9798192at2"/>
<dbReference type="InterPro" id="IPR018077">
    <property type="entry name" value="Glyco_hydro_fam25_subgr"/>
</dbReference>
<comment type="similarity">
    <text evidence="1">Belongs to the glycosyl hydrolase 25 family.</text>
</comment>
<evidence type="ECO:0000256" key="2">
    <source>
        <dbReference type="ARBA" id="ARBA00022801"/>
    </source>
</evidence>
<keyword evidence="2" id="KW-0378">Hydrolase</keyword>
<keyword evidence="6" id="KW-1185">Reference proteome</keyword>
<dbReference type="PANTHER" id="PTHR34135:SF2">
    <property type="entry name" value="LYSOZYME"/>
    <property type="match status" value="1"/>
</dbReference>
<organism evidence="5 6">
    <name type="scientific">Daejeonella rubra</name>
    <dbReference type="NCBI Taxonomy" id="990371"/>
    <lineage>
        <taxon>Bacteria</taxon>
        <taxon>Pseudomonadati</taxon>
        <taxon>Bacteroidota</taxon>
        <taxon>Sphingobacteriia</taxon>
        <taxon>Sphingobacteriales</taxon>
        <taxon>Sphingobacteriaceae</taxon>
        <taxon>Daejeonella</taxon>
    </lineage>
</organism>
<keyword evidence="4" id="KW-0812">Transmembrane</keyword>
<gene>
    <name evidence="5" type="ORF">SAMN05421813_13719</name>
</gene>
<dbReference type="InterPro" id="IPR017853">
    <property type="entry name" value="GH"/>
</dbReference>
<accession>A0A1G9YBR2</accession>
<reference evidence="6" key="1">
    <citation type="submission" date="2016-10" db="EMBL/GenBank/DDBJ databases">
        <authorList>
            <person name="Varghese N."/>
            <person name="Submissions S."/>
        </authorList>
    </citation>
    <scope>NUCLEOTIDE SEQUENCE [LARGE SCALE GENOMIC DNA]</scope>
    <source>
        <strain evidence="6">DSM 24536</strain>
    </source>
</reference>
<dbReference type="AlphaFoldDB" id="A0A1G9YBR2"/>
<feature type="transmembrane region" description="Helical" evidence="4">
    <location>
        <begin position="14"/>
        <end position="35"/>
    </location>
</feature>
<sequence>MNQPKRRKSGTKTIFKFLGMFILFCSLCISALMLYKPVRRNVQNFISSINFGINDTRPPEGFPIHGIDVSIYQLWIDWETVSEQNLIKFAFIKATEGENLVDKAFKRNWRKSKQHGIKRGAYHFFRQEKGGKVQALNYLSTVDFEKGDLAPVLDIEVFNGGSKEKWYQDIDTWLRIVEEKTGKRPIIYSGVAFYRLHLESRYKNYPVWVANYNRKKLRSGLKWHFWQHTDRAKIKGIAVPVDHNVFNGPETAMNELSF</sequence>
<evidence type="ECO:0000256" key="3">
    <source>
        <dbReference type="ARBA" id="ARBA00023295"/>
    </source>
</evidence>
<protein>
    <submittedName>
        <fullName evidence="5">Lysozyme</fullName>
    </submittedName>
</protein>
<dbReference type="PANTHER" id="PTHR34135">
    <property type="entry name" value="LYSOZYME"/>
    <property type="match status" value="1"/>
</dbReference>
<dbReference type="SMART" id="SM00641">
    <property type="entry name" value="Glyco_25"/>
    <property type="match status" value="1"/>
</dbReference>
<proteinExistence type="inferred from homology"/>
<dbReference type="InterPro" id="IPR002053">
    <property type="entry name" value="Glyco_hydro_25"/>
</dbReference>
<dbReference type="Gene3D" id="3.20.20.80">
    <property type="entry name" value="Glycosidases"/>
    <property type="match status" value="1"/>
</dbReference>
<dbReference type="GO" id="GO:0016052">
    <property type="term" value="P:carbohydrate catabolic process"/>
    <property type="evidence" value="ECO:0007669"/>
    <property type="project" value="TreeGrafter"/>
</dbReference>
<evidence type="ECO:0000256" key="1">
    <source>
        <dbReference type="ARBA" id="ARBA00010646"/>
    </source>
</evidence>
<evidence type="ECO:0000313" key="6">
    <source>
        <dbReference type="Proteomes" id="UP000199226"/>
    </source>
</evidence>
<dbReference type="STRING" id="990371.SAMN05421813_13719"/>
<evidence type="ECO:0000313" key="5">
    <source>
        <dbReference type="EMBL" id="SDN06480.1"/>
    </source>
</evidence>
<name>A0A1G9YBR2_9SPHI</name>
<dbReference type="GO" id="GO:0003796">
    <property type="term" value="F:lysozyme activity"/>
    <property type="evidence" value="ECO:0007669"/>
    <property type="project" value="InterPro"/>
</dbReference>
<dbReference type="RefSeq" id="WP_090706909.1">
    <property type="nucleotide sequence ID" value="NZ_FNHH01000037.1"/>
</dbReference>
<dbReference type="PROSITE" id="PS51904">
    <property type="entry name" value="GLYCOSYL_HYDROL_F25_2"/>
    <property type="match status" value="1"/>
</dbReference>
<dbReference type="GO" id="GO:0009253">
    <property type="term" value="P:peptidoglycan catabolic process"/>
    <property type="evidence" value="ECO:0007669"/>
    <property type="project" value="InterPro"/>
</dbReference>
<dbReference type="Proteomes" id="UP000199226">
    <property type="component" value="Unassembled WGS sequence"/>
</dbReference>
<dbReference type="EMBL" id="FNHH01000037">
    <property type="protein sequence ID" value="SDN06480.1"/>
    <property type="molecule type" value="Genomic_DNA"/>
</dbReference>
<keyword evidence="4" id="KW-0472">Membrane</keyword>
<evidence type="ECO:0000256" key="4">
    <source>
        <dbReference type="SAM" id="Phobius"/>
    </source>
</evidence>
<dbReference type="Pfam" id="PF01183">
    <property type="entry name" value="Glyco_hydro_25"/>
    <property type="match status" value="1"/>
</dbReference>
<dbReference type="GO" id="GO:0016998">
    <property type="term" value="P:cell wall macromolecule catabolic process"/>
    <property type="evidence" value="ECO:0007669"/>
    <property type="project" value="InterPro"/>
</dbReference>
<keyword evidence="3" id="KW-0326">Glycosidase</keyword>